<evidence type="ECO:0000313" key="8">
    <source>
        <dbReference type="EMBL" id="CAB3395420.1"/>
    </source>
</evidence>
<evidence type="ECO:0000256" key="3">
    <source>
        <dbReference type="ARBA" id="ARBA00022989"/>
    </source>
</evidence>
<evidence type="ECO:0000313" key="9">
    <source>
        <dbReference type="Proteomes" id="UP000231932"/>
    </source>
</evidence>
<dbReference type="Proteomes" id="UP000502196">
    <property type="component" value="Chromosome"/>
</dbReference>
<dbReference type="EMBL" id="CP024955">
    <property type="protein sequence ID" value="ATY85785.1"/>
    <property type="molecule type" value="Genomic_DNA"/>
</dbReference>
<keyword evidence="9" id="KW-1185">Reference proteome</keyword>
<dbReference type="KEGG" id="kyr:CVV65_13300"/>
<dbReference type="AlphaFoldDB" id="A0A2K8N9J7"/>
<gene>
    <name evidence="8" type="ORF">COOX1_2903</name>
    <name evidence="7" type="ORF">CVV65_13300</name>
</gene>
<dbReference type="Pfam" id="PF01794">
    <property type="entry name" value="Ferric_reduct"/>
    <property type="match status" value="1"/>
</dbReference>
<feature type="transmembrane region" description="Helical" evidence="5">
    <location>
        <begin position="12"/>
        <end position="34"/>
    </location>
</feature>
<protein>
    <recommendedName>
        <fullName evidence="6">Ferric oxidoreductase domain-containing protein</fullName>
    </recommendedName>
</protein>
<dbReference type="InterPro" id="IPR013130">
    <property type="entry name" value="Fe3_Rdtase_TM_dom"/>
</dbReference>
<evidence type="ECO:0000313" key="7">
    <source>
        <dbReference type="EMBL" id="ATY85785.1"/>
    </source>
</evidence>
<dbReference type="OrthoDB" id="6656329at2"/>
<sequence>MQKNRSSGRGTVPAVLVLVSATAWSFLAGAWLVLKHPQLAGQIDWLIVRASGITAFALLTAVVGMGLLMANPRNKTQWRLTPRLMPWHRSLAMVTLSFLLTHLTMLLLDHQSGFGWRELFVPMASGYRPIAVAFGIGSFYLLIITLVTAHMPRLLPKGGWLRIHRIAAAAWVAAWFHGILAGTDTPTIGGLYQVSGFVLVVLLFLRYWPVADPVPAGQKRRNEL</sequence>
<keyword evidence="4 5" id="KW-0472">Membrane</keyword>
<evidence type="ECO:0000313" key="10">
    <source>
        <dbReference type="Proteomes" id="UP000502196"/>
    </source>
</evidence>
<feature type="transmembrane region" description="Helical" evidence="5">
    <location>
        <begin position="46"/>
        <end position="70"/>
    </location>
</feature>
<reference evidence="9" key="1">
    <citation type="submission" date="2017-11" db="EMBL/GenBank/DDBJ databases">
        <title>Complete Genome Sequence of Kyrpidia sp. Strain EA-1, a thermophilic, hydrogen-oxidizing Bacterium, isolated from the Azores.</title>
        <authorList>
            <person name="Reiner J.E."/>
            <person name="Lapp C.J."/>
            <person name="Bunk B."/>
            <person name="Gescher J."/>
        </authorList>
    </citation>
    <scope>NUCLEOTIDE SEQUENCE [LARGE SCALE GENOMIC DNA]</scope>
    <source>
        <strain evidence="9">EA-1</strain>
    </source>
</reference>
<proteinExistence type="predicted"/>
<evidence type="ECO:0000256" key="4">
    <source>
        <dbReference type="ARBA" id="ARBA00023136"/>
    </source>
</evidence>
<name>A0A2K8N9J7_9BACL</name>
<feature type="domain" description="Ferric oxidoreductase" evidence="6">
    <location>
        <begin position="52"/>
        <end position="174"/>
    </location>
</feature>
<comment type="subcellular location">
    <subcellularLocation>
        <location evidence="1">Membrane</location>
        <topology evidence="1">Multi-pass membrane protein</topology>
    </subcellularLocation>
</comment>
<dbReference type="RefSeq" id="WP_100668543.1">
    <property type="nucleotide sequence ID" value="NZ_CP024955.1"/>
</dbReference>
<feature type="transmembrane region" description="Helical" evidence="5">
    <location>
        <begin position="163"/>
        <end position="180"/>
    </location>
</feature>
<keyword evidence="3 5" id="KW-1133">Transmembrane helix</keyword>
<evidence type="ECO:0000259" key="6">
    <source>
        <dbReference type="Pfam" id="PF01794"/>
    </source>
</evidence>
<evidence type="ECO:0000256" key="1">
    <source>
        <dbReference type="ARBA" id="ARBA00004141"/>
    </source>
</evidence>
<feature type="transmembrane region" description="Helical" evidence="5">
    <location>
        <begin position="91"/>
        <end position="110"/>
    </location>
</feature>
<feature type="transmembrane region" description="Helical" evidence="5">
    <location>
        <begin position="130"/>
        <end position="151"/>
    </location>
</feature>
<evidence type="ECO:0000256" key="5">
    <source>
        <dbReference type="SAM" id="Phobius"/>
    </source>
</evidence>
<reference evidence="7" key="2">
    <citation type="journal article" date="2018" name="Genome Announc.">
        <title>Complete Genome Sequence of Kyrpidia sp. Strain EA-1, a Thermophilic Knallgas Bacterium, Isolated from the Azores.</title>
        <authorList>
            <person name="Reiner J.E."/>
            <person name="Lapp C.J."/>
            <person name="Bunk B."/>
            <person name="Sproer C."/>
            <person name="Overmann J."/>
            <person name="Gescher J."/>
        </authorList>
    </citation>
    <scope>NUCLEOTIDE SEQUENCE</scope>
    <source>
        <strain evidence="7">EA-1</strain>
    </source>
</reference>
<keyword evidence="2 5" id="KW-0812">Transmembrane</keyword>
<dbReference type="EMBL" id="LR792683">
    <property type="protein sequence ID" value="CAB3395420.1"/>
    <property type="molecule type" value="Genomic_DNA"/>
</dbReference>
<feature type="transmembrane region" description="Helical" evidence="5">
    <location>
        <begin position="192"/>
        <end position="211"/>
    </location>
</feature>
<accession>A0A2K8N9J7</accession>
<reference evidence="8 10" key="3">
    <citation type="submission" date="2020-04" db="EMBL/GenBank/DDBJ databases">
        <authorList>
            <person name="Hogendoorn C."/>
        </authorList>
    </citation>
    <scope>NUCLEOTIDE SEQUENCE [LARGE SCALE GENOMIC DNA]</scope>
    <source>
        <strain evidence="8">COOX1</strain>
    </source>
</reference>
<organism evidence="7 9">
    <name type="scientific">Kyrpidia spormannii</name>
    <dbReference type="NCBI Taxonomy" id="2055160"/>
    <lineage>
        <taxon>Bacteria</taxon>
        <taxon>Bacillati</taxon>
        <taxon>Bacillota</taxon>
        <taxon>Bacilli</taxon>
        <taxon>Bacillales</taxon>
        <taxon>Alicyclobacillaceae</taxon>
        <taxon>Kyrpidia</taxon>
    </lineage>
</organism>
<evidence type="ECO:0000256" key="2">
    <source>
        <dbReference type="ARBA" id="ARBA00022692"/>
    </source>
</evidence>
<dbReference type="Proteomes" id="UP000231932">
    <property type="component" value="Chromosome"/>
</dbReference>